<dbReference type="STRING" id="105696.A0A1Y2LTE9"/>
<sequence length="546" mass="62803">MWSSIPFGGHIRKMLIRGALWLTNAATPKAAPLKLAVPVRSSPRESLHQKYTLLEYIIEYWVYHTSDFGPDSAAWPTFRHLALYRQVDFEFRPWNDSIHRKLVEATVEASKERWEQLRQERQVSTTWDDYTTQLAIYAWAMRHGIGSLFGLLDRDILGLYRCMVCTETFPAWNLDDPWVTHYMELDVLLDSSQTPCDSYDPPTTPQQYTEGWNGASLVRLLQTVSVRWIEMPLYEDQFYFFFGAEITRWAGPNTWTELIVEAAVFAMQSSDQNVFERVYAGCVTDGPSCDPYGVGWQKSTSFKAIEALLCAFVSHLSSTHLEWMIIFILQRYLTSEQLRWTIENSPTCKTNARISQTLFVVALASKQPICHIVELWIRLGSNSKEVRPFDPLGSWEASGFGSLEFFLAIRPFQQVNVLALMEELASFPAQQLRVPTSGNPFTVKNPFIAKARYVNAMSFVLDTWEKYGGCFSVGIFENDNIPLLRLAIEHGDLVGARALVPLYQKYLKEMNITDYFVHLHPQGRMLEILEPLLIDTRQQLGQIRLR</sequence>
<proteinExistence type="predicted"/>
<name>A0A1Y2LTE9_EPING</name>
<reference evidence="1 2" key="1">
    <citation type="journal article" date="2017" name="Genome Announc.">
        <title>Genome sequence of the saprophytic ascomycete Epicoccum nigrum ICMP 19927 strain isolated from New Zealand.</title>
        <authorList>
            <person name="Fokin M."/>
            <person name="Fleetwood D."/>
            <person name="Weir B.S."/>
            <person name="Villas-Boas S.G."/>
        </authorList>
    </citation>
    <scope>NUCLEOTIDE SEQUENCE [LARGE SCALE GENOMIC DNA]</scope>
    <source>
        <strain evidence="1 2">ICMP 19927</strain>
    </source>
</reference>
<dbReference type="EMBL" id="KZ107849">
    <property type="protein sequence ID" value="OSS47115.1"/>
    <property type="molecule type" value="Genomic_DNA"/>
</dbReference>
<dbReference type="AlphaFoldDB" id="A0A1Y2LTE9"/>
<dbReference type="InParanoid" id="A0A1Y2LTE9"/>
<gene>
    <name evidence="1" type="ORF">B5807_09956</name>
</gene>
<organism evidence="1 2">
    <name type="scientific">Epicoccum nigrum</name>
    <name type="common">Soil fungus</name>
    <name type="synonym">Epicoccum purpurascens</name>
    <dbReference type="NCBI Taxonomy" id="105696"/>
    <lineage>
        <taxon>Eukaryota</taxon>
        <taxon>Fungi</taxon>
        <taxon>Dikarya</taxon>
        <taxon>Ascomycota</taxon>
        <taxon>Pezizomycotina</taxon>
        <taxon>Dothideomycetes</taxon>
        <taxon>Pleosporomycetidae</taxon>
        <taxon>Pleosporales</taxon>
        <taxon>Pleosporineae</taxon>
        <taxon>Didymellaceae</taxon>
        <taxon>Epicoccum</taxon>
    </lineage>
</organism>
<evidence type="ECO:0000313" key="2">
    <source>
        <dbReference type="Proteomes" id="UP000193240"/>
    </source>
</evidence>
<protein>
    <submittedName>
        <fullName evidence="1">Uncharacterized protein</fullName>
    </submittedName>
</protein>
<evidence type="ECO:0000313" key="1">
    <source>
        <dbReference type="EMBL" id="OSS47115.1"/>
    </source>
</evidence>
<accession>A0A1Y2LTE9</accession>
<dbReference type="Proteomes" id="UP000193240">
    <property type="component" value="Unassembled WGS sequence"/>
</dbReference>
<keyword evidence="2" id="KW-1185">Reference proteome</keyword>